<dbReference type="GO" id="GO:0016018">
    <property type="term" value="F:cyclosporin A binding"/>
    <property type="evidence" value="ECO:0007669"/>
    <property type="project" value="TreeGrafter"/>
</dbReference>
<comment type="catalytic activity">
    <reaction evidence="4">
        <text>[protein]-peptidylproline (omega=180) = [protein]-peptidylproline (omega=0)</text>
        <dbReference type="Rhea" id="RHEA:16237"/>
        <dbReference type="Rhea" id="RHEA-COMP:10747"/>
        <dbReference type="Rhea" id="RHEA-COMP:10748"/>
        <dbReference type="ChEBI" id="CHEBI:83833"/>
        <dbReference type="ChEBI" id="CHEBI:83834"/>
        <dbReference type="EC" id="5.2.1.8"/>
    </reaction>
</comment>
<keyword evidence="2 4" id="KW-0697">Rotamase</keyword>
<comment type="similarity">
    <text evidence="1 4">Belongs to the cyclophilin-type PPIase family.</text>
</comment>
<keyword evidence="3 4" id="KW-0413">Isomerase</keyword>
<dbReference type="Proteomes" id="UP000325081">
    <property type="component" value="Unassembled WGS sequence"/>
</dbReference>
<evidence type="ECO:0000256" key="3">
    <source>
        <dbReference type="ARBA" id="ARBA00023235"/>
    </source>
</evidence>
<dbReference type="Gene3D" id="2.40.100.10">
    <property type="entry name" value="Cyclophilin-like"/>
    <property type="match status" value="1"/>
</dbReference>
<protein>
    <recommendedName>
        <fullName evidence="4">Peptidyl-prolyl cis-trans isomerase</fullName>
        <shortName evidence="4">PPIase</shortName>
        <ecNumber evidence="4">5.2.1.8</ecNumber>
    </recommendedName>
</protein>
<evidence type="ECO:0000256" key="4">
    <source>
        <dbReference type="RuleBase" id="RU363019"/>
    </source>
</evidence>
<name>A0A5A7NW34_STRAF</name>
<dbReference type="AlphaFoldDB" id="A0A5A7NW34"/>
<dbReference type="OrthoDB" id="193499at2759"/>
<evidence type="ECO:0000259" key="5">
    <source>
        <dbReference type="PROSITE" id="PS50072"/>
    </source>
</evidence>
<comment type="caution">
    <text evidence="6">The sequence shown here is derived from an EMBL/GenBank/DDBJ whole genome shotgun (WGS) entry which is preliminary data.</text>
</comment>
<sequence length="174" mass="19531">TIKNFCAMCTGEKGIRISDKPLHHKSPPASQIVMELFVDVVPETVKYFRAMCTGEKGIRISDKPLHHNKGSSFHCVIPYFICQGGDFTVGKSIGSELIYGAKFTDENFVRKHTRTRVLLMANAGPRTNDAQLFIWRMKWLDGKHVIFGQVVEEYDVVKAMEKVGLGSGRTSRPV</sequence>
<accession>A0A5A7NW34</accession>
<proteinExistence type="inferred from homology"/>
<dbReference type="PANTHER" id="PTHR11071">
    <property type="entry name" value="PEPTIDYL-PROLYL CIS-TRANS ISOMERASE"/>
    <property type="match status" value="1"/>
</dbReference>
<keyword evidence="7" id="KW-1185">Reference proteome</keyword>
<dbReference type="PROSITE" id="PS50072">
    <property type="entry name" value="CSA_PPIASE_2"/>
    <property type="match status" value="1"/>
</dbReference>
<feature type="non-terminal residue" evidence="6">
    <location>
        <position position="174"/>
    </location>
</feature>
<dbReference type="SUPFAM" id="SSF50891">
    <property type="entry name" value="Cyclophilin-like"/>
    <property type="match status" value="1"/>
</dbReference>
<gene>
    <name evidence="6" type="ORF">STAS_00205</name>
</gene>
<dbReference type="EC" id="5.2.1.8" evidence="4"/>
<evidence type="ECO:0000313" key="7">
    <source>
        <dbReference type="Proteomes" id="UP000325081"/>
    </source>
</evidence>
<dbReference type="PIRSF" id="PIRSF001467">
    <property type="entry name" value="Peptidylpro_ismrse"/>
    <property type="match status" value="1"/>
</dbReference>
<dbReference type="PANTHER" id="PTHR11071:SF561">
    <property type="entry name" value="PEPTIDYL-PROLYL CIS-TRANS ISOMERASE D-RELATED"/>
    <property type="match status" value="1"/>
</dbReference>
<organism evidence="6 7">
    <name type="scientific">Striga asiatica</name>
    <name type="common">Asiatic witchweed</name>
    <name type="synonym">Buchnera asiatica</name>
    <dbReference type="NCBI Taxonomy" id="4170"/>
    <lineage>
        <taxon>Eukaryota</taxon>
        <taxon>Viridiplantae</taxon>
        <taxon>Streptophyta</taxon>
        <taxon>Embryophyta</taxon>
        <taxon>Tracheophyta</taxon>
        <taxon>Spermatophyta</taxon>
        <taxon>Magnoliopsida</taxon>
        <taxon>eudicotyledons</taxon>
        <taxon>Gunneridae</taxon>
        <taxon>Pentapetalae</taxon>
        <taxon>asterids</taxon>
        <taxon>lamiids</taxon>
        <taxon>Lamiales</taxon>
        <taxon>Orobanchaceae</taxon>
        <taxon>Buchnereae</taxon>
        <taxon>Striga</taxon>
    </lineage>
</organism>
<dbReference type="GO" id="GO:0003755">
    <property type="term" value="F:peptidyl-prolyl cis-trans isomerase activity"/>
    <property type="evidence" value="ECO:0007669"/>
    <property type="project" value="UniProtKB-UniRule"/>
</dbReference>
<dbReference type="GO" id="GO:0006457">
    <property type="term" value="P:protein folding"/>
    <property type="evidence" value="ECO:0007669"/>
    <property type="project" value="TreeGrafter"/>
</dbReference>
<dbReference type="InterPro" id="IPR029000">
    <property type="entry name" value="Cyclophilin-like_dom_sf"/>
</dbReference>
<dbReference type="EMBL" id="BKCP01000001">
    <property type="protein sequence ID" value="GER24652.1"/>
    <property type="molecule type" value="Genomic_DNA"/>
</dbReference>
<dbReference type="Pfam" id="PF00160">
    <property type="entry name" value="Pro_isomerase"/>
    <property type="match status" value="1"/>
</dbReference>
<dbReference type="PRINTS" id="PR00153">
    <property type="entry name" value="CSAPPISMRASE"/>
</dbReference>
<dbReference type="GO" id="GO:0005737">
    <property type="term" value="C:cytoplasm"/>
    <property type="evidence" value="ECO:0007669"/>
    <property type="project" value="TreeGrafter"/>
</dbReference>
<evidence type="ECO:0000256" key="2">
    <source>
        <dbReference type="ARBA" id="ARBA00023110"/>
    </source>
</evidence>
<feature type="non-terminal residue" evidence="6">
    <location>
        <position position="1"/>
    </location>
</feature>
<reference evidence="7" key="1">
    <citation type="journal article" date="2019" name="Curr. Biol.">
        <title>Genome Sequence of Striga asiatica Provides Insight into the Evolution of Plant Parasitism.</title>
        <authorList>
            <person name="Yoshida S."/>
            <person name="Kim S."/>
            <person name="Wafula E.K."/>
            <person name="Tanskanen J."/>
            <person name="Kim Y.M."/>
            <person name="Honaas L."/>
            <person name="Yang Z."/>
            <person name="Spallek T."/>
            <person name="Conn C.E."/>
            <person name="Ichihashi Y."/>
            <person name="Cheong K."/>
            <person name="Cui S."/>
            <person name="Der J.P."/>
            <person name="Gundlach H."/>
            <person name="Jiao Y."/>
            <person name="Hori C."/>
            <person name="Ishida J.K."/>
            <person name="Kasahara H."/>
            <person name="Kiba T."/>
            <person name="Kim M.S."/>
            <person name="Koo N."/>
            <person name="Laohavisit A."/>
            <person name="Lee Y.H."/>
            <person name="Lumba S."/>
            <person name="McCourt P."/>
            <person name="Mortimer J.C."/>
            <person name="Mutuku J.M."/>
            <person name="Nomura T."/>
            <person name="Sasaki-Sekimoto Y."/>
            <person name="Seto Y."/>
            <person name="Wang Y."/>
            <person name="Wakatake T."/>
            <person name="Sakakibara H."/>
            <person name="Demura T."/>
            <person name="Yamaguchi S."/>
            <person name="Yoneyama K."/>
            <person name="Manabe R.I."/>
            <person name="Nelson D.C."/>
            <person name="Schulman A.H."/>
            <person name="Timko M.P."/>
            <person name="dePamphilis C.W."/>
            <person name="Choi D."/>
            <person name="Shirasu K."/>
        </authorList>
    </citation>
    <scope>NUCLEOTIDE SEQUENCE [LARGE SCALE GENOMIC DNA]</scope>
    <source>
        <strain evidence="7">cv. UVA1</strain>
    </source>
</reference>
<dbReference type="InterPro" id="IPR002130">
    <property type="entry name" value="Cyclophilin-type_PPIase_dom"/>
</dbReference>
<comment type="function">
    <text evidence="4">PPIases accelerate the folding of proteins. It catalyzes the cis-trans isomerization of proline imidic peptide bonds in oligopeptides.</text>
</comment>
<dbReference type="InterPro" id="IPR024936">
    <property type="entry name" value="Cyclophilin-type_PPIase"/>
</dbReference>
<feature type="domain" description="PPIase cyclophilin-type" evidence="5">
    <location>
        <begin position="28"/>
        <end position="174"/>
    </location>
</feature>
<evidence type="ECO:0000256" key="1">
    <source>
        <dbReference type="ARBA" id="ARBA00007365"/>
    </source>
</evidence>
<evidence type="ECO:0000313" key="6">
    <source>
        <dbReference type="EMBL" id="GER24652.1"/>
    </source>
</evidence>